<sequence length="159" mass="18936">FNKIWKLRRTSKLISEIIDRLYANIIRQNYEWNLVIWPKTIIEPNEDIKFILKGMKTENGNLFLIFRPKITGSAIFRHNEPSRNLNFSFWGNRVQGTKRSIEYVSSELSESQILRKNNYQIAIEKMMTQESSTLVKIEEFIVKEIRILVNEHFLDITDV</sequence>
<dbReference type="AlphaFoldDB" id="A0A9N9AXY9"/>
<name>A0A9N9AXY9_9GLOM</name>
<proteinExistence type="predicted"/>
<feature type="non-terminal residue" evidence="1">
    <location>
        <position position="159"/>
    </location>
</feature>
<dbReference type="Proteomes" id="UP000789508">
    <property type="component" value="Unassembled WGS sequence"/>
</dbReference>
<evidence type="ECO:0000313" key="1">
    <source>
        <dbReference type="EMBL" id="CAG8543800.1"/>
    </source>
</evidence>
<comment type="caution">
    <text evidence="1">The sequence shown here is derived from an EMBL/GenBank/DDBJ whole genome shotgun (WGS) entry which is preliminary data.</text>
</comment>
<gene>
    <name evidence="1" type="ORF">ALEPTO_LOCUS5541</name>
</gene>
<dbReference type="EMBL" id="CAJVPS010001577">
    <property type="protein sequence ID" value="CAG8543800.1"/>
    <property type="molecule type" value="Genomic_DNA"/>
</dbReference>
<reference evidence="1" key="1">
    <citation type="submission" date="2021-06" db="EMBL/GenBank/DDBJ databases">
        <authorList>
            <person name="Kallberg Y."/>
            <person name="Tangrot J."/>
            <person name="Rosling A."/>
        </authorList>
    </citation>
    <scope>NUCLEOTIDE SEQUENCE</scope>
    <source>
        <strain evidence="1">FL130A</strain>
    </source>
</reference>
<evidence type="ECO:0000313" key="2">
    <source>
        <dbReference type="Proteomes" id="UP000789508"/>
    </source>
</evidence>
<organism evidence="1 2">
    <name type="scientific">Ambispora leptoticha</name>
    <dbReference type="NCBI Taxonomy" id="144679"/>
    <lineage>
        <taxon>Eukaryota</taxon>
        <taxon>Fungi</taxon>
        <taxon>Fungi incertae sedis</taxon>
        <taxon>Mucoromycota</taxon>
        <taxon>Glomeromycotina</taxon>
        <taxon>Glomeromycetes</taxon>
        <taxon>Archaeosporales</taxon>
        <taxon>Ambisporaceae</taxon>
        <taxon>Ambispora</taxon>
    </lineage>
</organism>
<keyword evidence="2" id="KW-1185">Reference proteome</keyword>
<accession>A0A9N9AXY9</accession>
<protein>
    <submittedName>
        <fullName evidence="1">10580_t:CDS:1</fullName>
    </submittedName>
</protein>